<sequence length="117" mass="12936">MKYILTLLLITFIGLSSPLAQAQQLDLQQAKAQLSEAKEKGLVGEKTDGYLGVVESTEVAEQIVKKINEARRTEYTRIADENDIAVADVELVAGKRAIEMTKSGLYINVDGQWQKKP</sequence>
<gene>
    <name evidence="2" type="ORF">CWI78_00470</name>
</gene>
<accession>A0A432Z4Y2</accession>
<dbReference type="Pfam" id="PF07027">
    <property type="entry name" value="DUF1318"/>
    <property type="match status" value="1"/>
</dbReference>
<evidence type="ECO:0000313" key="2">
    <source>
        <dbReference type="EMBL" id="RUO72950.1"/>
    </source>
</evidence>
<name>A0A432Z4Y2_9GAMM</name>
<organism evidence="2 3">
    <name type="scientific">Idiomarina ramblicola</name>
    <dbReference type="NCBI Taxonomy" id="263724"/>
    <lineage>
        <taxon>Bacteria</taxon>
        <taxon>Pseudomonadati</taxon>
        <taxon>Pseudomonadota</taxon>
        <taxon>Gammaproteobacteria</taxon>
        <taxon>Alteromonadales</taxon>
        <taxon>Idiomarinaceae</taxon>
        <taxon>Idiomarina</taxon>
    </lineage>
</organism>
<feature type="chain" id="PRO_5019587836" evidence="1">
    <location>
        <begin position="23"/>
        <end position="117"/>
    </location>
</feature>
<comment type="caution">
    <text evidence="2">The sequence shown here is derived from an EMBL/GenBank/DDBJ whole genome shotgun (WGS) entry which is preliminary data.</text>
</comment>
<evidence type="ECO:0000313" key="3">
    <source>
        <dbReference type="Proteomes" id="UP000288058"/>
    </source>
</evidence>
<dbReference type="Proteomes" id="UP000288058">
    <property type="component" value="Unassembled WGS sequence"/>
</dbReference>
<keyword evidence="1" id="KW-0732">Signal</keyword>
<dbReference type="EMBL" id="PIQC01000001">
    <property type="protein sequence ID" value="RUO72950.1"/>
    <property type="molecule type" value="Genomic_DNA"/>
</dbReference>
<dbReference type="OrthoDB" id="9798130at2"/>
<proteinExistence type="predicted"/>
<keyword evidence="3" id="KW-1185">Reference proteome</keyword>
<reference evidence="3" key="1">
    <citation type="journal article" date="2018" name="Front. Microbiol.">
        <title>Genome-Based Analysis Reveals the Taxonomy and Diversity of the Family Idiomarinaceae.</title>
        <authorList>
            <person name="Liu Y."/>
            <person name="Lai Q."/>
            <person name="Shao Z."/>
        </authorList>
    </citation>
    <scope>NUCLEOTIDE SEQUENCE [LARGE SCALE GENOMIC DNA]</scope>
    <source>
        <strain evidence="3">R22</strain>
    </source>
</reference>
<protein>
    <submittedName>
        <fullName evidence="2">DUF1318 domain-containing protein</fullName>
    </submittedName>
</protein>
<dbReference type="InterPro" id="IPR008309">
    <property type="entry name" value="YdbL"/>
</dbReference>
<dbReference type="RefSeq" id="WP_126779193.1">
    <property type="nucleotide sequence ID" value="NZ_PIQC01000001.1"/>
</dbReference>
<dbReference type="AlphaFoldDB" id="A0A432Z4Y2"/>
<evidence type="ECO:0000256" key="1">
    <source>
        <dbReference type="SAM" id="SignalP"/>
    </source>
</evidence>
<dbReference type="PIRSF" id="PIRSF025560">
    <property type="entry name" value="UCP025560"/>
    <property type="match status" value="1"/>
</dbReference>
<feature type="signal peptide" evidence="1">
    <location>
        <begin position="1"/>
        <end position="22"/>
    </location>
</feature>